<dbReference type="InterPro" id="IPR055528">
    <property type="entry name" value="DUF7102"/>
</dbReference>
<protein>
    <submittedName>
        <fullName evidence="4">Uncharacterized protein</fullName>
    </submittedName>
</protein>
<proteinExistence type="predicted"/>
<dbReference type="AlphaFoldDB" id="W3XAR4"/>
<dbReference type="InterPro" id="IPR057559">
    <property type="entry name" value="SAM_6"/>
</dbReference>
<dbReference type="EMBL" id="KI912111">
    <property type="protein sequence ID" value="ETS83145.1"/>
    <property type="molecule type" value="Genomic_DNA"/>
</dbReference>
<dbReference type="GeneID" id="19270034"/>
<gene>
    <name evidence="4" type="ORF">PFICI_05021</name>
</gene>
<dbReference type="Pfam" id="PF23395">
    <property type="entry name" value="SAM_6"/>
    <property type="match status" value="1"/>
</dbReference>
<feature type="domain" description="DUF7102" evidence="2">
    <location>
        <begin position="647"/>
        <end position="810"/>
    </location>
</feature>
<dbReference type="HOGENOM" id="CLU_005396_1_0_1"/>
<feature type="region of interest" description="Disordered" evidence="1">
    <location>
        <begin position="212"/>
        <end position="233"/>
    </location>
</feature>
<feature type="region of interest" description="Disordered" evidence="1">
    <location>
        <begin position="518"/>
        <end position="553"/>
    </location>
</feature>
<dbReference type="KEGG" id="pfy:PFICI_05021"/>
<evidence type="ECO:0000256" key="1">
    <source>
        <dbReference type="SAM" id="MobiDB-lite"/>
    </source>
</evidence>
<feature type="domain" description="SAM-like" evidence="3">
    <location>
        <begin position="820"/>
        <end position="894"/>
    </location>
</feature>
<feature type="region of interest" description="Disordered" evidence="1">
    <location>
        <begin position="599"/>
        <end position="623"/>
    </location>
</feature>
<evidence type="ECO:0000259" key="2">
    <source>
        <dbReference type="Pfam" id="PF23394"/>
    </source>
</evidence>
<dbReference type="OMA" id="RAGMNAY"/>
<evidence type="ECO:0000313" key="5">
    <source>
        <dbReference type="Proteomes" id="UP000030651"/>
    </source>
</evidence>
<dbReference type="OrthoDB" id="3647246at2759"/>
<reference evidence="5" key="1">
    <citation type="journal article" date="2015" name="BMC Genomics">
        <title>Genomic and transcriptomic analysis of the endophytic fungus Pestalotiopsis fici reveals its lifestyle and high potential for synthesis of natural products.</title>
        <authorList>
            <person name="Wang X."/>
            <person name="Zhang X."/>
            <person name="Liu L."/>
            <person name="Xiang M."/>
            <person name="Wang W."/>
            <person name="Sun X."/>
            <person name="Che Y."/>
            <person name="Guo L."/>
            <person name="Liu G."/>
            <person name="Guo L."/>
            <person name="Wang C."/>
            <person name="Yin W.B."/>
            <person name="Stadler M."/>
            <person name="Zhang X."/>
            <person name="Liu X."/>
        </authorList>
    </citation>
    <scope>NUCLEOTIDE SEQUENCE [LARGE SCALE GENOMIC DNA]</scope>
    <source>
        <strain evidence="5">W106-1 / CGMCC3.15140</strain>
    </source>
</reference>
<dbReference type="InParanoid" id="W3XAR4"/>
<sequence>MALRAGTTDHSQVPTVDEYARENGLTIDSAVNAHVLLSTFSDSAGLRQSLDEEQGLTPFRISSFSIPLIERPSIPRPAVDVLIRLQSSECARSLRSRAIADWPQVPRRHRLESPLLKTDPEIDVIRLQESIKTTRLIDMQANIPPVPPTEPLDPYQDESLPFPDSAYAHHADLSRPAKFERISITKGVIECITSVTQDNWTDTDMSTLLAEQIPPRSSRPRKLTPPLSPAESDGECFMPDPEACLIPIASDPSSLLSADLDAAEAALPRDTISSTEATTPLSSLRESPVAMMRRTRAKELRLEEPLMPVDEPEPLATRVEDLIRGYCDISQDLLQPDLSFDHDFELESILSDGLKEVLQDATTHSRRIIDQEQLEPADATARIPVPIMDFSIPEPDWTNCGYDASKHFQSLLQNHPGKALPSWPEDTAARRLLQWLPFPSKLGQVSMDEEIDGPKVTSLSDLPNLKNIPTSFDFVWKQPGISILKHDEDEDMLDSSRNAVDSHTHQGSTLGLPELAAKRKREATHHTTASTPSSSPVDLVMVPEPEPQRASVSDDSEHLLFDVDEPAAPSNLLNNFVNFHNFKRRKLGISTFFTKAPSKQISSVPGNSKKTPKPIPAPSAAPQAADEVTIRVAPFPSLKSEGVPANIIASTKLSNPIIRWIEKLSPWVKITERDFDKYNKVAWNPMSVARSPVISNLAAEADVIVSPSTGLMVLSLIKALQRPIPGQKSVLRERIESTSRRYERLIILVSQSNRQDESLRVMTDSECLGYADFCGFVAGLESSTQVYYVGGGEETLSRWLVYLITTYSYEAMEVDKLLIDTETTWELILRRAGMNAFAAQVVLSELKEPLGVAQNDAAHRGLAAFINTSPDERFAKFGRLLGGGRVLQRVGRALDSAWV</sequence>
<organism evidence="4 5">
    <name type="scientific">Pestalotiopsis fici (strain W106-1 / CGMCC3.15140)</name>
    <dbReference type="NCBI Taxonomy" id="1229662"/>
    <lineage>
        <taxon>Eukaryota</taxon>
        <taxon>Fungi</taxon>
        <taxon>Dikarya</taxon>
        <taxon>Ascomycota</taxon>
        <taxon>Pezizomycotina</taxon>
        <taxon>Sordariomycetes</taxon>
        <taxon>Xylariomycetidae</taxon>
        <taxon>Amphisphaeriales</taxon>
        <taxon>Sporocadaceae</taxon>
        <taxon>Pestalotiopsis</taxon>
    </lineage>
</organism>
<dbReference type="RefSeq" id="XP_007831793.1">
    <property type="nucleotide sequence ID" value="XM_007833602.1"/>
</dbReference>
<feature type="compositionally biased region" description="Polar residues" evidence="1">
    <location>
        <begin position="599"/>
        <end position="609"/>
    </location>
</feature>
<dbReference type="Proteomes" id="UP000030651">
    <property type="component" value="Unassembled WGS sequence"/>
</dbReference>
<name>W3XAR4_PESFW</name>
<accession>W3XAR4</accession>
<dbReference type="eggNOG" id="ENOG502RXCE">
    <property type="taxonomic scope" value="Eukaryota"/>
</dbReference>
<evidence type="ECO:0000259" key="3">
    <source>
        <dbReference type="Pfam" id="PF23395"/>
    </source>
</evidence>
<dbReference type="Pfam" id="PF23394">
    <property type="entry name" value="DUF7102"/>
    <property type="match status" value="1"/>
</dbReference>
<keyword evidence="5" id="KW-1185">Reference proteome</keyword>
<evidence type="ECO:0000313" key="4">
    <source>
        <dbReference type="EMBL" id="ETS83145.1"/>
    </source>
</evidence>
<feature type="compositionally biased region" description="Low complexity" evidence="1">
    <location>
        <begin position="526"/>
        <end position="536"/>
    </location>
</feature>